<dbReference type="Proteomes" id="UP001190700">
    <property type="component" value="Unassembled WGS sequence"/>
</dbReference>
<organism evidence="2 3">
    <name type="scientific">Cymbomonas tetramitiformis</name>
    <dbReference type="NCBI Taxonomy" id="36881"/>
    <lineage>
        <taxon>Eukaryota</taxon>
        <taxon>Viridiplantae</taxon>
        <taxon>Chlorophyta</taxon>
        <taxon>Pyramimonadophyceae</taxon>
        <taxon>Pyramimonadales</taxon>
        <taxon>Pyramimonadaceae</taxon>
        <taxon>Cymbomonas</taxon>
    </lineage>
</organism>
<protein>
    <submittedName>
        <fullName evidence="2">Uncharacterized protein</fullName>
    </submittedName>
</protein>
<accession>A0AAE0FKM1</accession>
<gene>
    <name evidence="2" type="ORF">CYMTET_30337</name>
</gene>
<evidence type="ECO:0000313" key="3">
    <source>
        <dbReference type="Proteomes" id="UP001190700"/>
    </source>
</evidence>
<sequence>MIVGGSHDTVRLLVDGLSLPGSFEVAPTCSDLIIDILCDDPLCKALKESYHQHYLSANGNSLKEKNRIEGIMEDVPLWVMIALRPTVLLQEAFCQVRDFRFDAFQRQTTVMMWRAIHHTNRAAGFNYATATVSMRAIETFMIIFVYCLGYSLIGIDDGFGTALTFTIIIHVVILFMWFWFSDMQTLLGLFFLENKKHECNSLPLIVTMIVHSAIFTLLPLSVGVFWTPFFFTEEALPKSEFWVSALPLFLLHTFNFILISWMTCCYLRSSPDMVKESTKLISVFYLLTNFFGGLLIPHSRVWMPFMIMNFASPFFWAYSGMASAVLSSSLFQCADSNKYYCAEKFGESYLVALGMGYDVVNTAYIMIGMAVLFFLATVYGTLSPYDSPIRNRSPSLSKGYSNAKLVTKMSMVEMIIQPIEDGNTAQVSNAVKLRGLLLAQQGLKRWAAVRERIPQKAHIHPRVLINSGP</sequence>
<name>A0AAE0FKM1_9CHLO</name>
<reference evidence="2 3" key="1">
    <citation type="journal article" date="2015" name="Genome Biol. Evol.">
        <title>Comparative Genomics of a Bacterivorous Green Alga Reveals Evolutionary Causalities and Consequences of Phago-Mixotrophic Mode of Nutrition.</title>
        <authorList>
            <person name="Burns J.A."/>
            <person name="Paasch A."/>
            <person name="Narechania A."/>
            <person name="Kim E."/>
        </authorList>
    </citation>
    <scope>NUCLEOTIDE SEQUENCE [LARGE SCALE GENOMIC DNA]</scope>
    <source>
        <strain evidence="2 3">PLY_AMNH</strain>
    </source>
</reference>
<keyword evidence="3" id="KW-1185">Reference proteome</keyword>
<comment type="caution">
    <text evidence="2">The sequence shown here is derived from an EMBL/GenBank/DDBJ whole genome shotgun (WGS) entry which is preliminary data.</text>
</comment>
<dbReference type="EMBL" id="LGRX02017470">
    <property type="protein sequence ID" value="KAK3260721.1"/>
    <property type="molecule type" value="Genomic_DNA"/>
</dbReference>
<feature type="transmembrane region" description="Helical" evidence="1">
    <location>
        <begin position="136"/>
        <end position="153"/>
    </location>
</feature>
<feature type="transmembrane region" description="Helical" evidence="1">
    <location>
        <begin position="363"/>
        <end position="382"/>
    </location>
</feature>
<feature type="transmembrane region" description="Helical" evidence="1">
    <location>
        <begin position="159"/>
        <end position="180"/>
    </location>
</feature>
<feature type="transmembrane region" description="Helical" evidence="1">
    <location>
        <begin position="246"/>
        <end position="267"/>
    </location>
</feature>
<keyword evidence="1" id="KW-0472">Membrane</keyword>
<keyword evidence="1" id="KW-1133">Transmembrane helix</keyword>
<evidence type="ECO:0000256" key="1">
    <source>
        <dbReference type="SAM" id="Phobius"/>
    </source>
</evidence>
<proteinExistence type="predicted"/>
<evidence type="ECO:0000313" key="2">
    <source>
        <dbReference type="EMBL" id="KAK3260721.1"/>
    </source>
</evidence>
<feature type="transmembrane region" description="Helical" evidence="1">
    <location>
        <begin position="279"/>
        <end position="296"/>
    </location>
</feature>
<feature type="transmembrane region" description="Helical" evidence="1">
    <location>
        <begin position="201"/>
        <end position="226"/>
    </location>
</feature>
<dbReference type="AlphaFoldDB" id="A0AAE0FKM1"/>
<keyword evidence="1" id="KW-0812">Transmembrane</keyword>